<evidence type="ECO:0000313" key="1">
    <source>
        <dbReference type="EMBL" id="WZB87172.1"/>
    </source>
</evidence>
<dbReference type="RefSeq" id="WP_353930086.1">
    <property type="nucleotide sequence ID" value="NZ_CP150886.1"/>
</dbReference>
<gene>
    <name evidence="1" type="ORF">WJM97_17555</name>
</gene>
<dbReference type="PANTHER" id="PTHR32175">
    <property type="entry name" value="PROTEIN, PUTATIVE, EXPRESSED-RELATED"/>
    <property type="match status" value="1"/>
</dbReference>
<protein>
    <recommendedName>
        <fullName evidence="3">Sulfotransferase</fullName>
    </recommendedName>
</protein>
<evidence type="ECO:0000313" key="2">
    <source>
        <dbReference type="Proteomes" id="UP001483337"/>
    </source>
</evidence>
<dbReference type="SUPFAM" id="SSF52540">
    <property type="entry name" value="P-loop containing nucleoside triphosphate hydrolases"/>
    <property type="match status" value="1"/>
</dbReference>
<dbReference type="Gene3D" id="3.40.50.300">
    <property type="entry name" value="P-loop containing nucleotide triphosphate hydrolases"/>
    <property type="match status" value="1"/>
</dbReference>
<sequence length="263" mass="30954">MQLSKQSMPKKISRIILREYYTYAVGLSKKLVLPQTKFIILSQGRTGSSLLQSLLDSHPQILCEGELLMYPVSFPNLYIKSMAARQYQKEVAWGFKVKPYHLTATQKIDLNKFICDFYAEGWKIIRLERKDIFRQTISGIIGKYRNTWVITSENSKLNKTKIKIDPDQVIEWMEGKLKQTKWENEALEGLHYLNISYEHDLEDSENHQTTCNRICNHLKLPEKTIQTKLKKTTSRDLREEIENYDEVIDRLKNTEYAQFLPNL</sequence>
<dbReference type="InterPro" id="IPR052796">
    <property type="entry name" value="Nod_factor_sulfotransferase"/>
</dbReference>
<evidence type="ECO:0008006" key="3">
    <source>
        <dbReference type="Google" id="ProtNLM"/>
    </source>
</evidence>
<proteinExistence type="predicted"/>
<dbReference type="PANTHER" id="PTHR32175:SF26">
    <property type="entry name" value="PROTEIN, PUTATIVE, EXPRESSED-RELATED"/>
    <property type="match status" value="1"/>
</dbReference>
<dbReference type="Proteomes" id="UP001483337">
    <property type="component" value="Chromosome"/>
</dbReference>
<reference evidence="1 2" key="1">
    <citation type="submission" date="2024-04" db="EMBL/GenBank/DDBJ databases">
        <title>Okeanomitos corallinicola gen. &amp; sp. nov. (Nostocales, Cyanobacteria), a new toxic marine heterocyst-forming cyanobacterium from a coral reef.</title>
        <authorList>
            <person name="Li H."/>
            <person name="Li R."/>
            <person name="Kang J."/>
            <person name="Hii K.S."/>
            <person name="Mohamed H.F."/>
            <person name="Xu X."/>
            <person name="Luo Z."/>
        </authorList>
    </citation>
    <scope>NUCLEOTIDE SEQUENCE [LARGE SCALE GENOMIC DNA]</scope>
    <source>
        <strain evidence="1 2">TIOX110</strain>
    </source>
</reference>
<dbReference type="EMBL" id="CP150886">
    <property type="protein sequence ID" value="WZB87172.1"/>
    <property type="molecule type" value="Genomic_DNA"/>
</dbReference>
<keyword evidence="2" id="KW-1185">Reference proteome</keyword>
<organism evidence="1 2">
    <name type="scientific">Okeanomitos corallinicola TIOX110</name>
    <dbReference type="NCBI Taxonomy" id="3133117"/>
    <lineage>
        <taxon>Bacteria</taxon>
        <taxon>Bacillati</taxon>
        <taxon>Cyanobacteriota</taxon>
        <taxon>Cyanophyceae</taxon>
        <taxon>Nostocales</taxon>
        <taxon>Aphanizomenonaceae</taxon>
        <taxon>Okeanomitos</taxon>
    </lineage>
</organism>
<name>A0ABZ2UQA2_9CYAN</name>
<accession>A0ABZ2UQA2</accession>
<dbReference type="InterPro" id="IPR027417">
    <property type="entry name" value="P-loop_NTPase"/>
</dbReference>